<dbReference type="Proteomes" id="UP001162480">
    <property type="component" value="Chromosome 10"/>
</dbReference>
<evidence type="ECO:0000313" key="2">
    <source>
        <dbReference type="Proteomes" id="UP001162480"/>
    </source>
</evidence>
<name>A0AA36B9M3_OCTVU</name>
<organism evidence="1 2">
    <name type="scientific">Octopus vulgaris</name>
    <name type="common">Common octopus</name>
    <dbReference type="NCBI Taxonomy" id="6645"/>
    <lineage>
        <taxon>Eukaryota</taxon>
        <taxon>Metazoa</taxon>
        <taxon>Spiralia</taxon>
        <taxon>Lophotrochozoa</taxon>
        <taxon>Mollusca</taxon>
        <taxon>Cephalopoda</taxon>
        <taxon>Coleoidea</taxon>
        <taxon>Octopodiformes</taxon>
        <taxon>Octopoda</taxon>
        <taxon>Incirrata</taxon>
        <taxon>Octopodidae</taxon>
        <taxon>Octopus</taxon>
    </lineage>
</organism>
<dbReference type="EMBL" id="OX597823">
    <property type="protein sequence ID" value="CAI9729287.1"/>
    <property type="molecule type" value="Genomic_DNA"/>
</dbReference>
<gene>
    <name evidence="1" type="ORF">OCTVUL_1B009669</name>
</gene>
<dbReference type="PANTHER" id="PTHR45913:SF19">
    <property type="entry name" value="LOW QUALITY PROTEIN: ZINC FINGER BED DOMAIN-CONTAINING PROTEIN 5-LIKE"/>
    <property type="match status" value="1"/>
</dbReference>
<dbReference type="AlphaFoldDB" id="A0AA36B9M3"/>
<protein>
    <submittedName>
        <fullName evidence="1">Uncharacterized protein</fullName>
    </submittedName>
</protein>
<dbReference type="PANTHER" id="PTHR45913">
    <property type="entry name" value="EPM2A-INTERACTING PROTEIN 1"/>
    <property type="match status" value="1"/>
</dbReference>
<sequence length="114" mass="13061">MTINEKYLLVSYEVSYLIVKNKKPYTIGKELLLPATVKMVEILHGNNYGDEIRKIPLSNDTVAYRNTEIGNEQFEQLITILKENPKFAIQLDETTDISKTAQFVSNWSSDYIGV</sequence>
<keyword evidence="2" id="KW-1185">Reference proteome</keyword>
<accession>A0AA36B9M3</accession>
<proteinExistence type="predicted"/>
<reference evidence="1" key="1">
    <citation type="submission" date="2023-08" db="EMBL/GenBank/DDBJ databases">
        <authorList>
            <person name="Alioto T."/>
            <person name="Alioto T."/>
            <person name="Gomez Garrido J."/>
        </authorList>
    </citation>
    <scope>NUCLEOTIDE SEQUENCE</scope>
</reference>
<evidence type="ECO:0000313" key="1">
    <source>
        <dbReference type="EMBL" id="CAI9729287.1"/>
    </source>
</evidence>